<evidence type="ECO:0000256" key="1">
    <source>
        <dbReference type="SAM" id="Phobius"/>
    </source>
</evidence>
<proteinExistence type="predicted"/>
<keyword evidence="1" id="KW-1133">Transmembrane helix</keyword>
<evidence type="ECO:0000259" key="2">
    <source>
        <dbReference type="Pfam" id="PF04982"/>
    </source>
</evidence>
<sequence length="166" mass="16922">MMQIPRLIPISKAPARPAFSTLLAATLTTVAALMALVGLGLLSGHLLLIPPMAASMALIAGAPSLPLSQPRHVVGGQIVSAMIGVLIGLVDTSLWAAAVAGGLALGAMLFMRISHSPAAATAVVGVAVTDGRFSFVVCVALAALVLVAFGLLRSALKRTAYPAYWW</sequence>
<protein>
    <submittedName>
        <fullName evidence="3">HPP family protein</fullName>
    </submittedName>
</protein>
<reference evidence="3 4" key="1">
    <citation type="submission" date="2020-03" db="EMBL/GenBank/DDBJ databases">
        <title>Leucobacter sp. nov., isolated from beetles.</title>
        <authorList>
            <person name="Hyun D.-W."/>
            <person name="Bae J.-W."/>
        </authorList>
    </citation>
    <scope>NUCLEOTIDE SEQUENCE [LARGE SCALE GENOMIC DNA]</scope>
    <source>
        <strain evidence="3 4">HDW9B</strain>
    </source>
</reference>
<dbReference type="EMBL" id="CP049934">
    <property type="protein sequence ID" value="QIM15463.1"/>
    <property type="molecule type" value="Genomic_DNA"/>
</dbReference>
<feature type="transmembrane region" description="Helical" evidence="1">
    <location>
        <begin position="131"/>
        <end position="152"/>
    </location>
</feature>
<dbReference type="InterPro" id="IPR007065">
    <property type="entry name" value="HPP"/>
</dbReference>
<dbReference type="PANTHER" id="PTHR33741:SF5">
    <property type="entry name" value="TRANSMEMBRANE PROTEIN DDB_G0269096-RELATED"/>
    <property type="match status" value="1"/>
</dbReference>
<accession>A0A6G8FGR1</accession>
<dbReference type="PANTHER" id="PTHR33741">
    <property type="entry name" value="TRANSMEMBRANE PROTEIN DDB_G0269096-RELATED"/>
    <property type="match status" value="1"/>
</dbReference>
<feature type="transmembrane region" description="Helical" evidence="1">
    <location>
        <begin position="79"/>
        <end position="111"/>
    </location>
</feature>
<feature type="transmembrane region" description="Helical" evidence="1">
    <location>
        <begin position="48"/>
        <end position="67"/>
    </location>
</feature>
<evidence type="ECO:0000313" key="3">
    <source>
        <dbReference type="EMBL" id="QIM15463.1"/>
    </source>
</evidence>
<feature type="transmembrane region" description="Helical" evidence="1">
    <location>
        <begin position="21"/>
        <end position="42"/>
    </location>
</feature>
<feature type="domain" description="HPP transmembrane region" evidence="2">
    <location>
        <begin position="17"/>
        <end position="162"/>
    </location>
</feature>
<organism evidence="3 4">
    <name type="scientific">Leucobacter insecticola</name>
    <dbReference type="NCBI Taxonomy" id="2714934"/>
    <lineage>
        <taxon>Bacteria</taxon>
        <taxon>Bacillati</taxon>
        <taxon>Actinomycetota</taxon>
        <taxon>Actinomycetes</taxon>
        <taxon>Micrococcales</taxon>
        <taxon>Microbacteriaceae</taxon>
        <taxon>Leucobacter</taxon>
    </lineage>
</organism>
<keyword evidence="1" id="KW-0812">Transmembrane</keyword>
<dbReference type="InterPro" id="IPR058581">
    <property type="entry name" value="TM_HPP"/>
</dbReference>
<keyword evidence="1" id="KW-0472">Membrane</keyword>
<dbReference type="Pfam" id="PF04982">
    <property type="entry name" value="TM_HPP"/>
    <property type="match status" value="1"/>
</dbReference>
<dbReference type="RefSeq" id="WP_166321573.1">
    <property type="nucleotide sequence ID" value="NZ_CP049934.1"/>
</dbReference>
<name>A0A6G8FGR1_9MICO</name>
<keyword evidence="4" id="KW-1185">Reference proteome</keyword>
<dbReference type="AlphaFoldDB" id="A0A6G8FGR1"/>
<gene>
    <name evidence="3" type="ORF">G7067_02035</name>
</gene>
<dbReference type="KEGG" id="lins:G7067_02035"/>
<dbReference type="Proteomes" id="UP000501387">
    <property type="component" value="Chromosome"/>
</dbReference>
<evidence type="ECO:0000313" key="4">
    <source>
        <dbReference type="Proteomes" id="UP000501387"/>
    </source>
</evidence>